<evidence type="ECO:0000256" key="9">
    <source>
        <dbReference type="ARBA" id="ARBA00023180"/>
    </source>
</evidence>
<sequence>MWVLNFILASIAFANIYVFSPDKLRMDMSTRHSHGPIPSSLANFGNPPYGSIIVGRVFLPRNENQYKGCSPLDHISWDDDPDIVNSPILLLERGGCSFVVKVRNAQNIGASAVLIMNNVDGSIDPITMIDDGTAGNIDIPSLLITKADGDLIKDYIKKESFQTRVALSISFEMPHPDNTVEYDIWMTSGFPIMRKFLYEFAPVAKKFNSTNAVFTPHYVIYYCVECKATGFKTDNQDCYGGGKYCSPDPDEGYGPLTGRDVLDESLRQLCINKANIKNQKVWWDYIRGFYEMCGSDKNFTKKCSEKAMERVKIDKYSIEECVASSFSISNWVYSDNSLLDDEKYALADSGILFYPAIVINNQVYRGDFEVSAVMTAICAGYQDKPKICIDYFNGLLPGDDSETSEGVGAGTVVLVMALCLLFLIAVLIAYWVWMRRDMKADIRRQANSAINQYIALTEQNIRNH</sequence>
<dbReference type="GO" id="GO:0012505">
    <property type="term" value="C:endomembrane system"/>
    <property type="evidence" value="ECO:0007669"/>
    <property type="project" value="UniProtKB-SubCell"/>
</dbReference>
<proteinExistence type="predicted"/>
<keyword evidence="8 11" id="KW-0472">Membrane</keyword>
<name>A0AAU9KCK4_9CILI</name>
<dbReference type="PANTHER" id="PTHR22702">
    <property type="entry name" value="PROTEASE-ASSOCIATED DOMAIN-CONTAINING PROTEIN"/>
    <property type="match status" value="1"/>
</dbReference>
<protein>
    <recommendedName>
        <fullName evidence="16">PA domain-containing protein</fullName>
    </recommendedName>
</protein>
<keyword evidence="5" id="KW-0677">Repeat</keyword>
<gene>
    <name evidence="14" type="ORF">BSTOLATCC_MIC62587</name>
</gene>
<feature type="domain" description="PA" evidence="12">
    <location>
        <begin position="66"/>
        <end position="151"/>
    </location>
</feature>
<accession>A0AAU9KCK4</accession>
<keyword evidence="7 11" id="KW-1133">Transmembrane helix</keyword>
<evidence type="ECO:0000256" key="10">
    <source>
        <dbReference type="ARBA" id="ARBA00037847"/>
    </source>
</evidence>
<evidence type="ECO:0000256" key="7">
    <source>
        <dbReference type="ARBA" id="ARBA00022989"/>
    </source>
</evidence>
<dbReference type="InterPro" id="IPR046450">
    <property type="entry name" value="PA_dom_sf"/>
</dbReference>
<dbReference type="Pfam" id="PF25011">
    <property type="entry name" value="VSR_TRX"/>
    <property type="match status" value="1"/>
</dbReference>
<evidence type="ECO:0000259" key="13">
    <source>
        <dbReference type="Pfam" id="PF25011"/>
    </source>
</evidence>
<evidence type="ECO:0000256" key="11">
    <source>
        <dbReference type="SAM" id="Phobius"/>
    </source>
</evidence>
<evidence type="ECO:0000313" key="14">
    <source>
        <dbReference type="EMBL" id="CAG9335006.1"/>
    </source>
</evidence>
<dbReference type="Gene3D" id="3.50.30.30">
    <property type="match status" value="1"/>
</dbReference>
<organism evidence="14 15">
    <name type="scientific">Blepharisma stoltei</name>
    <dbReference type="NCBI Taxonomy" id="1481888"/>
    <lineage>
        <taxon>Eukaryota</taxon>
        <taxon>Sar</taxon>
        <taxon>Alveolata</taxon>
        <taxon>Ciliophora</taxon>
        <taxon>Postciliodesmatophora</taxon>
        <taxon>Heterotrichea</taxon>
        <taxon>Heterotrichida</taxon>
        <taxon>Blepharismidae</taxon>
        <taxon>Blepharisma</taxon>
    </lineage>
</organism>
<dbReference type="GO" id="GO:0016020">
    <property type="term" value="C:membrane"/>
    <property type="evidence" value="ECO:0007669"/>
    <property type="project" value="UniProtKB-SubCell"/>
</dbReference>
<keyword evidence="9" id="KW-0325">Glycoprotein</keyword>
<evidence type="ECO:0000313" key="15">
    <source>
        <dbReference type="Proteomes" id="UP001162131"/>
    </source>
</evidence>
<dbReference type="EMBL" id="CAJZBQ010000060">
    <property type="protein sequence ID" value="CAG9335006.1"/>
    <property type="molecule type" value="Genomic_DNA"/>
</dbReference>
<dbReference type="SUPFAM" id="SSF52025">
    <property type="entry name" value="PA domain"/>
    <property type="match status" value="1"/>
</dbReference>
<evidence type="ECO:0000256" key="1">
    <source>
        <dbReference type="ARBA" id="ARBA00004479"/>
    </source>
</evidence>
<dbReference type="InterPro" id="IPR003137">
    <property type="entry name" value="PA_domain"/>
</dbReference>
<dbReference type="PANTHER" id="PTHR22702:SF1">
    <property type="entry name" value="PROTEASE-ASSOCIATED DOMAIN-CONTAINING PROTEIN 1"/>
    <property type="match status" value="1"/>
</dbReference>
<evidence type="ECO:0000256" key="2">
    <source>
        <dbReference type="ARBA" id="ARBA00022536"/>
    </source>
</evidence>
<evidence type="ECO:0000259" key="12">
    <source>
        <dbReference type="Pfam" id="PF02225"/>
    </source>
</evidence>
<dbReference type="InterPro" id="IPR056858">
    <property type="entry name" value="VSR_TRX"/>
</dbReference>
<evidence type="ECO:0000256" key="4">
    <source>
        <dbReference type="ARBA" id="ARBA00022729"/>
    </source>
</evidence>
<evidence type="ECO:0000256" key="3">
    <source>
        <dbReference type="ARBA" id="ARBA00022692"/>
    </source>
</evidence>
<keyword evidence="15" id="KW-1185">Reference proteome</keyword>
<reference evidence="14" key="1">
    <citation type="submission" date="2021-09" db="EMBL/GenBank/DDBJ databases">
        <authorList>
            <consortium name="AG Swart"/>
            <person name="Singh M."/>
            <person name="Singh A."/>
            <person name="Seah K."/>
            <person name="Emmerich C."/>
        </authorList>
    </citation>
    <scope>NUCLEOTIDE SEQUENCE</scope>
    <source>
        <strain evidence="14">ATCC30299</strain>
    </source>
</reference>
<feature type="domain" description="Vacuolar sorting receptor thioredoxin-like" evidence="13">
    <location>
        <begin position="180"/>
        <end position="378"/>
    </location>
</feature>
<comment type="caution">
    <text evidence="14">The sequence shown here is derived from an EMBL/GenBank/DDBJ whole genome shotgun (WGS) entry which is preliminary data.</text>
</comment>
<feature type="transmembrane region" description="Helical" evidence="11">
    <location>
        <begin position="412"/>
        <end position="433"/>
    </location>
</feature>
<evidence type="ECO:0000256" key="5">
    <source>
        <dbReference type="ARBA" id="ARBA00022737"/>
    </source>
</evidence>
<evidence type="ECO:0000256" key="6">
    <source>
        <dbReference type="ARBA" id="ARBA00022837"/>
    </source>
</evidence>
<dbReference type="AlphaFoldDB" id="A0AAU9KCK4"/>
<keyword evidence="2" id="KW-0245">EGF-like domain</keyword>
<dbReference type="Pfam" id="PF02225">
    <property type="entry name" value="PA"/>
    <property type="match status" value="1"/>
</dbReference>
<keyword evidence="3 11" id="KW-0812">Transmembrane</keyword>
<evidence type="ECO:0000256" key="8">
    <source>
        <dbReference type="ARBA" id="ARBA00023136"/>
    </source>
</evidence>
<comment type="subcellular location">
    <subcellularLocation>
        <location evidence="10">Endomembrane system</location>
        <topology evidence="10">Single-pass membrane protein</topology>
    </subcellularLocation>
    <subcellularLocation>
        <location evidence="1">Membrane</location>
        <topology evidence="1">Single-pass type I membrane protein</topology>
    </subcellularLocation>
</comment>
<keyword evidence="4" id="KW-0732">Signal</keyword>
<dbReference type="Proteomes" id="UP001162131">
    <property type="component" value="Unassembled WGS sequence"/>
</dbReference>
<keyword evidence="6" id="KW-0106">Calcium</keyword>
<evidence type="ECO:0008006" key="16">
    <source>
        <dbReference type="Google" id="ProtNLM"/>
    </source>
</evidence>